<comment type="caution">
    <text evidence="1">The sequence shown here is derived from an EMBL/GenBank/DDBJ whole genome shotgun (WGS) entry which is preliminary data.</text>
</comment>
<organism evidence="1 2">
    <name type="scientific">Microcoleus asticus IPMA8</name>
    <dbReference type="NCBI Taxonomy" id="2563858"/>
    <lineage>
        <taxon>Bacteria</taxon>
        <taxon>Bacillati</taxon>
        <taxon>Cyanobacteriota</taxon>
        <taxon>Cyanophyceae</taxon>
        <taxon>Oscillatoriophycideae</taxon>
        <taxon>Oscillatoriales</taxon>
        <taxon>Microcoleaceae</taxon>
        <taxon>Microcoleus</taxon>
        <taxon>Microcoleus asticus</taxon>
    </lineage>
</organism>
<dbReference type="Proteomes" id="UP000702425">
    <property type="component" value="Unassembled WGS sequence"/>
</dbReference>
<dbReference type="EMBL" id="SRRZ01000155">
    <property type="protein sequence ID" value="NQE37827.1"/>
    <property type="molecule type" value="Genomic_DNA"/>
</dbReference>
<evidence type="ECO:0000313" key="2">
    <source>
        <dbReference type="Proteomes" id="UP000702425"/>
    </source>
</evidence>
<accession>A0ABX2D5A3</accession>
<protein>
    <submittedName>
        <fullName evidence="1">Uncharacterized protein</fullName>
    </submittedName>
</protein>
<reference evidence="1 2" key="1">
    <citation type="journal article" date="2020" name="Sci. Rep.">
        <title>A novel cyanobacterial geosmin producer, revising GeoA distribution and dispersion patterns in Bacteria.</title>
        <authorList>
            <person name="Churro C."/>
            <person name="Semedo-Aguiar A.P."/>
            <person name="Silva A.D."/>
            <person name="Pereira-Leal J.B."/>
            <person name="Leite R.B."/>
        </authorList>
    </citation>
    <scope>NUCLEOTIDE SEQUENCE [LARGE SCALE GENOMIC DNA]</scope>
    <source>
        <strain evidence="1 2">IPMA8</strain>
    </source>
</reference>
<gene>
    <name evidence="1" type="ORF">E5S67_05608</name>
</gene>
<evidence type="ECO:0000313" key="1">
    <source>
        <dbReference type="EMBL" id="NQE37827.1"/>
    </source>
</evidence>
<name>A0ABX2D5A3_9CYAN</name>
<keyword evidence="2" id="KW-1185">Reference proteome</keyword>
<sequence>MLSLTGNLWSSDSRSNLSRASLGVKDDFLEHIPLSSLYRDLRIIAQICVGFYKRWRQQPWKLSESDR</sequence>
<proteinExistence type="predicted"/>